<accession>A0A8J3N1Z5</accession>
<dbReference type="EMBL" id="BNJK01000001">
    <property type="protein sequence ID" value="GHO94792.1"/>
    <property type="molecule type" value="Genomic_DNA"/>
</dbReference>
<evidence type="ECO:0000259" key="1">
    <source>
        <dbReference type="PROSITE" id="PS50943"/>
    </source>
</evidence>
<proteinExistence type="predicted"/>
<dbReference type="SUPFAM" id="SSF47413">
    <property type="entry name" value="lambda repressor-like DNA-binding domains"/>
    <property type="match status" value="1"/>
</dbReference>
<dbReference type="RefSeq" id="WP_220205507.1">
    <property type="nucleotide sequence ID" value="NZ_BNJK01000001.1"/>
</dbReference>
<organism evidence="2 3">
    <name type="scientific">Reticulibacter mediterranei</name>
    <dbReference type="NCBI Taxonomy" id="2778369"/>
    <lineage>
        <taxon>Bacteria</taxon>
        <taxon>Bacillati</taxon>
        <taxon>Chloroflexota</taxon>
        <taxon>Ktedonobacteria</taxon>
        <taxon>Ktedonobacterales</taxon>
        <taxon>Reticulibacteraceae</taxon>
        <taxon>Reticulibacter</taxon>
    </lineage>
</organism>
<evidence type="ECO:0000313" key="3">
    <source>
        <dbReference type="Proteomes" id="UP000597444"/>
    </source>
</evidence>
<dbReference type="SUPFAM" id="SSF48452">
    <property type="entry name" value="TPR-like"/>
    <property type="match status" value="1"/>
</dbReference>
<dbReference type="AlphaFoldDB" id="A0A8J3N1Z5"/>
<dbReference type="InterPro" id="IPR001387">
    <property type="entry name" value="Cro/C1-type_HTH"/>
</dbReference>
<dbReference type="SMART" id="SM00530">
    <property type="entry name" value="HTH_XRE"/>
    <property type="match status" value="1"/>
</dbReference>
<evidence type="ECO:0000313" key="2">
    <source>
        <dbReference type="EMBL" id="GHO94792.1"/>
    </source>
</evidence>
<dbReference type="Proteomes" id="UP000597444">
    <property type="component" value="Unassembled WGS sequence"/>
</dbReference>
<dbReference type="Gene3D" id="1.25.40.10">
    <property type="entry name" value="Tetratricopeptide repeat domain"/>
    <property type="match status" value="1"/>
</dbReference>
<feature type="domain" description="HTH cro/C1-type" evidence="1">
    <location>
        <begin position="5"/>
        <end position="59"/>
    </location>
</feature>
<sequence>MNKRLHDARIRKGWSQEEAAEQAQVSVRTYQRWEHGTHSPNFESRKLLREAFGCSDADLGFVELLYSDDDRQILLLTSEEEAAISDLLRLGGTTAMVLFDKSKRDALAKLMKIAGATIAAPQILTTAEPWERLAHAQTSSSPSQETYAYFESMIASCWGLSNNGELDVSGQMLSTFLPKMLQLAPQHKEAARLASQGLRLQSVLTAHNLRLQDKVAFCEQAVEHARLSGEGNTLVSALTELAVAHKYAKQPEKSLRTYQEALTYVDQASPLLQSRVYAASASAFAKTGRKREARFYIELAQETFPSRADRDPVAALADYGKYLLIFYTGSVHLDLGEYEQAWHMFGTVNDLGIVVPERNRLEIRNQQGRAAIMLRDLDRYAECFDDGLTSALALKSKKRYDEAINIFTEEMPTDWLKEDPIQHIIERFQLQKNR</sequence>
<keyword evidence="3" id="KW-1185">Reference proteome</keyword>
<dbReference type="Gene3D" id="1.10.260.40">
    <property type="entry name" value="lambda repressor-like DNA-binding domains"/>
    <property type="match status" value="1"/>
</dbReference>
<gene>
    <name evidence="2" type="ORF">KSF_048400</name>
</gene>
<name>A0A8J3N1Z5_9CHLR</name>
<dbReference type="Pfam" id="PF01381">
    <property type="entry name" value="HTH_3"/>
    <property type="match status" value="1"/>
</dbReference>
<dbReference type="PROSITE" id="PS50943">
    <property type="entry name" value="HTH_CROC1"/>
    <property type="match status" value="1"/>
</dbReference>
<dbReference type="GO" id="GO:0003677">
    <property type="term" value="F:DNA binding"/>
    <property type="evidence" value="ECO:0007669"/>
    <property type="project" value="InterPro"/>
</dbReference>
<protein>
    <recommendedName>
        <fullName evidence="1">HTH cro/C1-type domain-containing protein</fullName>
    </recommendedName>
</protein>
<dbReference type="CDD" id="cd00093">
    <property type="entry name" value="HTH_XRE"/>
    <property type="match status" value="1"/>
</dbReference>
<reference evidence="2" key="1">
    <citation type="submission" date="2020-10" db="EMBL/GenBank/DDBJ databases">
        <title>Taxonomic study of unclassified bacteria belonging to the class Ktedonobacteria.</title>
        <authorList>
            <person name="Yabe S."/>
            <person name="Wang C.M."/>
            <person name="Zheng Y."/>
            <person name="Sakai Y."/>
            <person name="Cavaletti L."/>
            <person name="Monciardini P."/>
            <person name="Donadio S."/>
        </authorList>
    </citation>
    <scope>NUCLEOTIDE SEQUENCE</scope>
    <source>
        <strain evidence="2">ID150040</strain>
    </source>
</reference>
<comment type="caution">
    <text evidence="2">The sequence shown here is derived from an EMBL/GenBank/DDBJ whole genome shotgun (WGS) entry which is preliminary data.</text>
</comment>
<dbReference type="InterPro" id="IPR010982">
    <property type="entry name" value="Lambda_DNA-bd_dom_sf"/>
</dbReference>
<dbReference type="InterPro" id="IPR011990">
    <property type="entry name" value="TPR-like_helical_dom_sf"/>
</dbReference>